<dbReference type="AlphaFoldDB" id="A0AAE1YF99"/>
<name>A0AAE1YF99_9LAMI</name>
<dbReference type="PANTHER" id="PTHR35317:SF23">
    <property type="entry name" value="OS04G0629600 PROTEIN"/>
    <property type="match status" value="1"/>
</dbReference>
<sequence>MKIVNQMRMYDEKVTDQFVVEKILTSLTEKYEYVIAAIEQSKDLTSEYCRGLHSQSSSKGFNISTIRNVWMEHAFHATKAPLFSLVIKPTPTPSPPRSKPPGKLTNNHPADEETTPCPHTRLPWNPHL</sequence>
<dbReference type="Proteomes" id="UP001293254">
    <property type="component" value="Unassembled WGS sequence"/>
</dbReference>
<dbReference type="PANTHER" id="PTHR35317">
    <property type="entry name" value="OS04G0629600 PROTEIN"/>
    <property type="match status" value="1"/>
</dbReference>
<proteinExistence type="predicted"/>
<evidence type="ECO:0000256" key="1">
    <source>
        <dbReference type="SAM" id="MobiDB-lite"/>
    </source>
</evidence>
<comment type="caution">
    <text evidence="2">The sequence shown here is derived from an EMBL/GenBank/DDBJ whole genome shotgun (WGS) entry which is preliminary data.</text>
</comment>
<feature type="compositionally biased region" description="Pro residues" evidence="1">
    <location>
        <begin position="90"/>
        <end position="99"/>
    </location>
</feature>
<accession>A0AAE1YF99</accession>
<feature type="region of interest" description="Disordered" evidence="1">
    <location>
        <begin position="86"/>
        <end position="128"/>
    </location>
</feature>
<dbReference type="Pfam" id="PF14223">
    <property type="entry name" value="Retrotran_gag_2"/>
    <property type="match status" value="1"/>
</dbReference>
<evidence type="ECO:0000313" key="3">
    <source>
        <dbReference type="Proteomes" id="UP001293254"/>
    </source>
</evidence>
<reference evidence="2" key="2">
    <citation type="journal article" date="2024" name="Plant">
        <title>Genomic evolution and insights into agronomic trait innovations of Sesamum species.</title>
        <authorList>
            <person name="Miao H."/>
            <person name="Wang L."/>
            <person name="Qu L."/>
            <person name="Liu H."/>
            <person name="Sun Y."/>
            <person name="Le M."/>
            <person name="Wang Q."/>
            <person name="Wei S."/>
            <person name="Zheng Y."/>
            <person name="Lin W."/>
            <person name="Duan Y."/>
            <person name="Cao H."/>
            <person name="Xiong S."/>
            <person name="Wang X."/>
            <person name="Wei L."/>
            <person name="Li C."/>
            <person name="Ma Q."/>
            <person name="Ju M."/>
            <person name="Zhao R."/>
            <person name="Li G."/>
            <person name="Mu C."/>
            <person name="Tian Q."/>
            <person name="Mei H."/>
            <person name="Zhang T."/>
            <person name="Gao T."/>
            <person name="Zhang H."/>
        </authorList>
    </citation>
    <scope>NUCLEOTIDE SEQUENCE</scope>
    <source>
        <strain evidence="2">3651</strain>
    </source>
</reference>
<protein>
    <submittedName>
        <fullName evidence="2">Uncharacterized protein</fullName>
    </submittedName>
</protein>
<evidence type="ECO:0000313" key="2">
    <source>
        <dbReference type="EMBL" id="KAK4429089.1"/>
    </source>
</evidence>
<organism evidence="2 3">
    <name type="scientific">Sesamum alatum</name>
    <dbReference type="NCBI Taxonomy" id="300844"/>
    <lineage>
        <taxon>Eukaryota</taxon>
        <taxon>Viridiplantae</taxon>
        <taxon>Streptophyta</taxon>
        <taxon>Embryophyta</taxon>
        <taxon>Tracheophyta</taxon>
        <taxon>Spermatophyta</taxon>
        <taxon>Magnoliopsida</taxon>
        <taxon>eudicotyledons</taxon>
        <taxon>Gunneridae</taxon>
        <taxon>Pentapetalae</taxon>
        <taxon>asterids</taxon>
        <taxon>lamiids</taxon>
        <taxon>Lamiales</taxon>
        <taxon>Pedaliaceae</taxon>
        <taxon>Sesamum</taxon>
    </lineage>
</organism>
<gene>
    <name evidence="2" type="ORF">Salat_1208900</name>
</gene>
<reference evidence="2" key="1">
    <citation type="submission" date="2020-06" db="EMBL/GenBank/DDBJ databases">
        <authorList>
            <person name="Li T."/>
            <person name="Hu X."/>
            <person name="Zhang T."/>
            <person name="Song X."/>
            <person name="Zhang H."/>
            <person name="Dai N."/>
            <person name="Sheng W."/>
            <person name="Hou X."/>
            <person name="Wei L."/>
        </authorList>
    </citation>
    <scope>NUCLEOTIDE SEQUENCE</scope>
    <source>
        <strain evidence="2">3651</strain>
        <tissue evidence="2">Leaf</tissue>
    </source>
</reference>
<keyword evidence="3" id="KW-1185">Reference proteome</keyword>
<dbReference type="EMBL" id="JACGWO010000004">
    <property type="protein sequence ID" value="KAK4429089.1"/>
    <property type="molecule type" value="Genomic_DNA"/>
</dbReference>